<dbReference type="Proteomes" id="UP000576969">
    <property type="component" value="Unassembled WGS sequence"/>
</dbReference>
<sequence length="119" mass="12779">MTDRPTRRALMKPLQLLGLALLAAVFAGVVTLVSMGFFQSRTPDQQGRALVFAAVVAGITFIVALVGLALMLLAVDPADVQKTVDRPVLVEKDERKAAQKPDKRPSDEPDAPAPDTRES</sequence>
<name>A0A7Y9KIC7_9MICO</name>
<evidence type="ECO:0000313" key="3">
    <source>
        <dbReference type="EMBL" id="NYE18471.1"/>
    </source>
</evidence>
<evidence type="ECO:0000256" key="1">
    <source>
        <dbReference type="SAM" id="MobiDB-lite"/>
    </source>
</evidence>
<dbReference type="EMBL" id="JACCBV010000001">
    <property type="protein sequence ID" value="NYE18471.1"/>
    <property type="molecule type" value="Genomic_DNA"/>
</dbReference>
<accession>A0A7Y9KIC7</accession>
<evidence type="ECO:0000256" key="2">
    <source>
        <dbReference type="SAM" id="Phobius"/>
    </source>
</evidence>
<dbReference type="RefSeq" id="WP_179487156.1">
    <property type="nucleotide sequence ID" value="NZ_JACCBV010000001.1"/>
</dbReference>
<gene>
    <name evidence="3" type="ORF">BJ991_000499</name>
</gene>
<feature type="compositionally biased region" description="Basic and acidic residues" evidence="1">
    <location>
        <begin position="89"/>
        <end position="107"/>
    </location>
</feature>
<proteinExistence type="predicted"/>
<comment type="caution">
    <text evidence="3">The sequence shown here is derived from an EMBL/GenBank/DDBJ whole genome shotgun (WGS) entry which is preliminary data.</text>
</comment>
<dbReference type="AlphaFoldDB" id="A0A7Y9KIC7"/>
<keyword evidence="2" id="KW-1133">Transmembrane helix</keyword>
<feature type="region of interest" description="Disordered" evidence="1">
    <location>
        <begin position="89"/>
        <end position="119"/>
    </location>
</feature>
<evidence type="ECO:0000313" key="4">
    <source>
        <dbReference type="Proteomes" id="UP000576969"/>
    </source>
</evidence>
<organism evidence="3 4">
    <name type="scientific">Microbacterium immunditiarum</name>
    <dbReference type="NCBI Taxonomy" id="337480"/>
    <lineage>
        <taxon>Bacteria</taxon>
        <taxon>Bacillati</taxon>
        <taxon>Actinomycetota</taxon>
        <taxon>Actinomycetes</taxon>
        <taxon>Micrococcales</taxon>
        <taxon>Microbacteriaceae</taxon>
        <taxon>Microbacterium</taxon>
    </lineage>
</organism>
<keyword evidence="2" id="KW-0472">Membrane</keyword>
<feature type="transmembrane region" description="Helical" evidence="2">
    <location>
        <begin position="51"/>
        <end position="75"/>
    </location>
</feature>
<reference evidence="3 4" key="1">
    <citation type="submission" date="2020-07" db="EMBL/GenBank/DDBJ databases">
        <title>Sequencing the genomes of 1000 actinobacteria strains.</title>
        <authorList>
            <person name="Klenk H.-P."/>
        </authorList>
    </citation>
    <scope>NUCLEOTIDE SEQUENCE [LARGE SCALE GENOMIC DNA]</scope>
    <source>
        <strain evidence="3 4">DSM 24662</strain>
    </source>
</reference>
<keyword evidence="2" id="KW-0812">Transmembrane</keyword>
<protein>
    <recommendedName>
        <fullName evidence="5">Amino acid transporter</fullName>
    </recommendedName>
</protein>
<evidence type="ECO:0008006" key="5">
    <source>
        <dbReference type="Google" id="ProtNLM"/>
    </source>
</evidence>
<keyword evidence="4" id="KW-1185">Reference proteome</keyword>